<evidence type="ECO:0000313" key="3">
    <source>
        <dbReference type="EMBL" id="CAG8569242.1"/>
    </source>
</evidence>
<dbReference type="AlphaFoldDB" id="A0A9N9BMI1"/>
<keyword evidence="4" id="KW-1185">Reference proteome</keyword>
<keyword evidence="2" id="KW-0812">Transmembrane</keyword>
<organism evidence="3 4">
    <name type="scientific">Cetraspora pellucida</name>
    <dbReference type="NCBI Taxonomy" id="1433469"/>
    <lineage>
        <taxon>Eukaryota</taxon>
        <taxon>Fungi</taxon>
        <taxon>Fungi incertae sedis</taxon>
        <taxon>Mucoromycota</taxon>
        <taxon>Glomeromycotina</taxon>
        <taxon>Glomeromycetes</taxon>
        <taxon>Diversisporales</taxon>
        <taxon>Gigasporaceae</taxon>
        <taxon>Cetraspora</taxon>
    </lineage>
</organism>
<evidence type="ECO:0000313" key="4">
    <source>
        <dbReference type="Proteomes" id="UP000789759"/>
    </source>
</evidence>
<accession>A0A9N9BMI1</accession>
<keyword evidence="2" id="KW-1133">Transmembrane helix</keyword>
<feature type="region of interest" description="Disordered" evidence="1">
    <location>
        <begin position="40"/>
        <end position="76"/>
    </location>
</feature>
<keyword evidence="2" id="KW-0472">Membrane</keyword>
<dbReference type="OrthoDB" id="77656at2759"/>
<evidence type="ECO:0000256" key="2">
    <source>
        <dbReference type="SAM" id="Phobius"/>
    </source>
</evidence>
<gene>
    <name evidence="3" type="ORF">CPELLU_LOCUS5573</name>
</gene>
<dbReference type="InterPro" id="IPR037485">
    <property type="entry name" value="PEX22"/>
</dbReference>
<dbReference type="PANTHER" id="PTHR34126:SF1">
    <property type="entry name" value="PEROXISOME BIOGENESIS PROTEIN 22"/>
    <property type="match status" value="1"/>
</dbReference>
<protein>
    <submittedName>
        <fullName evidence="3">23161_t:CDS:1</fullName>
    </submittedName>
</protein>
<dbReference type="EMBL" id="CAJVQA010003203">
    <property type="protein sequence ID" value="CAG8569242.1"/>
    <property type="molecule type" value="Genomic_DNA"/>
</dbReference>
<feature type="transmembrane region" description="Helical" evidence="2">
    <location>
        <begin position="14"/>
        <end position="34"/>
    </location>
</feature>
<dbReference type="Pfam" id="PF22978">
    <property type="entry name" value="HAD_Pex22"/>
    <property type="match status" value="1"/>
</dbReference>
<dbReference type="PANTHER" id="PTHR34126">
    <property type="entry name" value="PEROXISOME BIOGENESIS PROTEIN 22"/>
    <property type="match status" value="1"/>
</dbReference>
<proteinExistence type="predicted"/>
<name>A0A9N9BMI1_9GLOM</name>
<reference evidence="3" key="1">
    <citation type="submission" date="2021-06" db="EMBL/GenBank/DDBJ databases">
        <authorList>
            <person name="Kallberg Y."/>
            <person name="Tangrot J."/>
            <person name="Rosling A."/>
        </authorList>
    </citation>
    <scope>NUCLEOTIDE SEQUENCE</scope>
    <source>
        <strain evidence="3">FL966</strain>
    </source>
</reference>
<dbReference type="Proteomes" id="UP000789759">
    <property type="component" value="Unassembled WGS sequence"/>
</dbReference>
<evidence type="ECO:0000256" key="1">
    <source>
        <dbReference type="SAM" id="MobiDB-lite"/>
    </source>
</evidence>
<comment type="caution">
    <text evidence="3">The sequence shown here is derived from an EMBL/GenBank/DDBJ whole genome shotgun (WGS) entry which is preliminary data.</text>
</comment>
<sequence>MAPKSVARRPNPAFLMYVTLAAAAVGFFAAYVYHRIQVQRRETRDDEDDNEDTNGTVNGQASQEKTRRTGTNQERDQRNLATRLFRSVIIPKKKTISISMKNTLLWNPSSDPDNPNHAFFENIVPFLNQLAQLYVIYLVCPVSSIQEKEQILTLLRNAQQFNNNVIDERRVLFCETEEGKVHIIRHLETNVHVEGGANGEECVEMVRGFVGSVIWLLHGDNSRNGVWTENSEMKSNVDRSQWTNVEVCQNLWSSSLSQEIRNR</sequence>
<dbReference type="GO" id="GO:0007031">
    <property type="term" value="P:peroxisome organization"/>
    <property type="evidence" value="ECO:0007669"/>
    <property type="project" value="InterPro"/>
</dbReference>